<dbReference type="RefSeq" id="WP_073124386.1">
    <property type="nucleotide sequence ID" value="NZ_FRAA01000007.1"/>
</dbReference>
<dbReference type="PANTHER" id="PTHR43280">
    <property type="entry name" value="ARAC-FAMILY TRANSCRIPTIONAL REGULATOR"/>
    <property type="match status" value="1"/>
</dbReference>
<dbReference type="EMBL" id="FRAA01000007">
    <property type="protein sequence ID" value="SHK70035.1"/>
    <property type="molecule type" value="Genomic_DNA"/>
</dbReference>
<name>A0A1M6ULB7_REIAG</name>
<keyword evidence="2 5" id="KW-0238">DNA-binding</keyword>
<dbReference type="InterPro" id="IPR020449">
    <property type="entry name" value="Tscrpt_reg_AraC-type_HTH"/>
</dbReference>
<dbReference type="PRINTS" id="PR00032">
    <property type="entry name" value="HTHARAC"/>
</dbReference>
<dbReference type="GO" id="GO:0043565">
    <property type="term" value="F:sequence-specific DNA binding"/>
    <property type="evidence" value="ECO:0007669"/>
    <property type="project" value="InterPro"/>
</dbReference>
<dbReference type="Pfam" id="PF12833">
    <property type="entry name" value="HTH_18"/>
    <property type="match status" value="1"/>
</dbReference>
<evidence type="ECO:0000313" key="6">
    <source>
        <dbReference type="Proteomes" id="UP000184474"/>
    </source>
</evidence>
<dbReference type="InterPro" id="IPR014710">
    <property type="entry name" value="RmlC-like_jellyroll"/>
</dbReference>
<dbReference type="SUPFAM" id="SSF51182">
    <property type="entry name" value="RmlC-like cupins"/>
    <property type="match status" value="1"/>
</dbReference>
<keyword evidence="3" id="KW-0804">Transcription</keyword>
<keyword evidence="6" id="KW-1185">Reference proteome</keyword>
<evidence type="ECO:0000256" key="2">
    <source>
        <dbReference type="ARBA" id="ARBA00023125"/>
    </source>
</evidence>
<dbReference type="Proteomes" id="UP000184474">
    <property type="component" value="Unassembled WGS sequence"/>
</dbReference>
<dbReference type="Gene3D" id="2.60.120.10">
    <property type="entry name" value="Jelly Rolls"/>
    <property type="match status" value="1"/>
</dbReference>
<gene>
    <name evidence="5" type="ORF">SAMN04488028_107175</name>
</gene>
<dbReference type="InterPro" id="IPR011051">
    <property type="entry name" value="RmlC_Cupin_sf"/>
</dbReference>
<dbReference type="InterPro" id="IPR018062">
    <property type="entry name" value="HTH_AraC-typ_CS"/>
</dbReference>
<evidence type="ECO:0000256" key="3">
    <source>
        <dbReference type="ARBA" id="ARBA00023163"/>
    </source>
</evidence>
<evidence type="ECO:0000259" key="4">
    <source>
        <dbReference type="PROSITE" id="PS01124"/>
    </source>
</evidence>
<dbReference type="SMART" id="SM00342">
    <property type="entry name" value="HTH_ARAC"/>
    <property type="match status" value="1"/>
</dbReference>
<reference evidence="6" key="1">
    <citation type="submission" date="2016-11" db="EMBL/GenBank/DDBJ databases">
        <authorList>
            <person name="Varghese N."/>
            <person name="Submissions S."/>
        </authorList>
    </citation>
    <scope>NUCLEOTIDE SEQUENCE [LARGE SCALE GENOMIC DNA]</scope>
    <source>
        <strain evidence="6">DSM 26134</strain>
    </source>
</reference>
<dbReference type="STRING" id="156994.SAMN04488028_107175"/>
<proteinExistence type="predicted"/>
<dbReference type="InterPro" id="IPR009057">
    <property type="entry name" value="Homeodomain-like_sf"/>
</dbReference>
<dbReference type="InterPro" id="IPR018060">
    <property type="entry name" value="HTH_AraC"/>
</dbReference>
<dbReference type="SUPFAM" id="SSF46689">
    <property type="entry name" value="Homeodomain-like"/>
    <property type="match status" value="2"/>
</dbReference>
<accession>A0A1M6ULB7</accession>
<dbReference type="Gene3D" id="1.10.10.60">
    <property type="entry name" value="Homeodomain-like"/>
    <property type="match status" value="2"/>
</dbReference>
<dbReference type="AlphaFoldDB" id="A0A1M6ULB7"/>
<feature type="domain" description="HTH araC/xylS-type" evidence="4">
    <location>
        <begin position="178"/>
        <end position="276"/>
    </location>
</feature>
<organism evidence="5 6">
    <name type="scientific">Reichenbachiella agariperforans</name>
    <dbReference type="NCBI Taxonomy" id="156994"/>
    <lineage>
        <taxon>Bacteria</taxon>
        <taxon>Pseudomonadati</taxon>
        <taxon>Bacteroidota</taxon>
        <taxon>Cytophagia</taxon>
        <taxon>Cytophagales</taxon>
        <taxon>Reichenbachiellaceae</taxon>
        <taxon>Reichenbachiella</taxon>
    </lineage>
</organism>
<protein>
    <submittedName>
        <fullName evidence="5">AraC-type DNA-binding protein</fullName>
    </submittedName>
</protein>
<evidence type="ECO:0000256" key="1">
    <source>
        <dbReference type="ARBA" id="ARBA00023015"/>
    </source>
</evidence>
<keyword evidence="1" id="KW-0805">Transcription regulation</keyword>
<sequence length="280" mass="32659">MKAVLEQVAIAEQDSIRAFRYSKKVFDAPWHFHPEYELTLILRSAGIRYVGNNISDFNEGDLVLLGSNLPHCWKNVDDKTGPSESLVIQWRQEIISHLPIFDQIHELMHRAQRGLFIHPKDRSEIASRMHAVTDCAGVEQYLGFVELLDYIASHAHYDYIAGASYSYDGTSATTNRLEVVQSYVKTHFKEKIKLADIADKLSMSEQSFSRFFSKTMNKPFFVFLNEYRVNISSRLILETDLQMAEIAYQCGYESLPFFYKQFKKFKGYTPLEFRKMYRRI</sequence>
<evidence type="ECO:0000313" key="5">
    <source>
        <dbReference type="EMBL" id="SHK70035.1"/>
    </source>
</evidence>
<dbReference type="PROSITE" id="PS01124">
    <property type="entry name" value="HTH_ARAC_FAMILY_2"/>
    <property type="match status" value="1"/>
</dbReference>
<dbReference type="GO" id="GO:0003700">
    <property type="term" value="F:DNA-binding transcription factor activity"/>
    <property type="evidence" value="ECO:0007669"/>
    <property type="project" value="InterPro"/>
</dbReference>
<dbReference type="PANTHER" id="PTHR43280:SF27">
    <property type="entry name" value="TRANSCRIPTIONAL REGULATOR MTLR"/>
    <property type="match status" value="1"/>
</dbReference>
<dbReference type="CDD" id="cd06976">
    <property type="entry name" value="cupin_MtlR-like_N"/>
    <property type="match status" value="1"/>
</dbReference>
<dbReference type="PROSITE" id="PS00041">
    <property type="entry name" value="HTH_ARAC_FAMILY_1"/>
    <property type="match status" value="1"/>
</dbReference>